<dbReference type="PANTHER" id="PTHR33164:SF99">
    <property type="entry name" value="MARR FAMILY REGULATORY PROTEIN"/>
    <property type="match status" value="1"/>
</dbReference>
<dbReference type="SMART" id="SM00347">
    <property type="entry name" value="HTH_MARR"/>
    <property type="match status" value="1"/>
</dbReference>
<keyword evidence="3" id="KW-1185">Reference proteome</keyword>
<evidence type="ECO:0000313" key="3">
    <source>
        <dbReference type="Proteomes" id="UP001501195"/>
    </source>
</evidence>
<organism evidence="2 3">
    <name type="scientific">Kineococcus glutinatus</name>
    <dbReference type="NCBI Taxonomy" id="1070872"/>
    <lineage>
        <taxon>Bacteria</taxon>
        <taxon>Bacillati</taxon>
        <taxon>Actinomycetota</taxon>
        <taxon>Actinomycetes</taxon>
        <taxon>Kineosporiales</taxon>
        <taxon>Kineosporiaceae</taxon>
        <taxon>Kineococcus</taxon>
    </lineage>
</organism>
<reference evidence="3" key="1">
    <citation type="journal article" date="2019" name="Int. J. Syst. Evol. Microbiol.">
        <title>The Global Catalogue of Microorganisms (GCM) 10K type strain sequencing project: providing services to taxonomists for standard genome sequencing and annotation.</title>
        <authorList>
            <consortium name="The Broad Institute Genomics Platform"/>
            <consortium name="The Broad Institute Genome Sequencing Center for Infectious Disease"/>
            <person name="Wu L."/>
            <person name="Ma J."/>
        </authorList>
    </citation>
    <scope>NUCLEOTIDE SEQUENCE [LARGE SCALE GENOMIC DNA]</scope>
    <source>
        <strain evidence="3">JCM 18126</strain>
    </source>
</reference>
<name>A0ABP9HXQ8_9ACTN</name>
<dbReference type="InterPro" id="IPR036388">
    <property type="entry name" value="WH-like_DNA-bd_sf"/>
</dbReference>
<proteinExistence type="predicted"/>
<dbReference type="Pfam" id="PF01047">
    <property type="entry name" value="MarR"/>
    <property type="match status" value="1"/>
</dbReference>
<gene>
    <name evidence="2" type="ORF">GCM10023225_21300</name>
</gene>
<dbReference type="Proteomes" id="UP001501195">
    <property type="component" value="Unassembled WGS sequence"/>
</dbReference>
<evidence type="ECO:0000313" key="2">
    <source>
        <dbReference type="EMBL" id="GAA4981005.1"/>
    </source>
</evidence>
<evidence type="ECO:0000259" key="1">
    <source>
        <dbReference type="PROSITE" id="PS50995"/>
    </source>
</evidence>
<dbReference type="PANTHER" id="PTHR33164">
    <property type="entry name" value="TRANSCRIPTIONAL REGULATOR, MARR FAMILY"/>
    <property type="match status" value="1"/>
</dbReference>
<dbReference type="InterPro" id="IPR039422">
    <property type="entry name" value="MarR/SlyA-like"/>
</dbReference>
<dbReference type="InterPro" id="IPR000835">
    <property type="entry name" value="HTH_MarR-typ"/>
</dbReference>
<sequence length="161" mass="18180">MGYRGAVDTPWLDELEMRAWVAFLDTSNLLHRRIDQQLREDGGLTQPQYELMTRLAEAPGTRLRMTELADLLVTSRSGLTYQVTQLEKAGLVRREACADDDRGVLAVLTDTGADVLRRTAPGHVRVVRDHLVDLLDRRQLADLADALDVARRRLRDAGPHR</sequence>
<dbReference type="InterPro" id="IPR036390">
    <property type="entry name" value="WH_DNA-bd_sf"/>
</dbReference>
<feature type="domain" description="HTH marR-type" evidence="1">
    <location>
        <begin position="1"/>
        <end position="152"/>
    </location>
</feature>
<dbReference type="Gene3D" id="1.10.10.10">
    <property type="entry name" value="Winged helix-like DNA-binding domain superfamily/Winged helix DNA-binding domain"/>
    <property type="match status" value="1"/>
</dbReference>
<accession>A0ABP9HXQ8</accession>
<dbReference type="EMBL" id="BAABIL010000313">
    <property type="protein sequence ID" value="GAA4981005.1"/>
    <property type="molecule type" value="Genomic_DNA"/>
</dbReference>
<comment type="caution">
    <text evidence="2">The sequence shown here is derived from an EMBL/GenBank/DDBJ whole genome shotgun (WGS) entry which is preliminary data.</text>
</comment>
<dbReference type="SUPFAM" id="SSF46785">
    <property type="entry name" value="Winged helix' DNA-binding domain"/>
    <property type="match status" value="1"/>
</dbReference>
<protein>
    <recommendedName>
        <fullName evidence="1">HTH marR-type domain-containing protein</fullName>
    </recommendedName>
</protein>
<dbReference type="PROSITE" id="PS50995">
    <property type="entry name" value="HTH_MARR_2"/>
    <property type="match status" value="1"/>
</dbReference>